<reference evidence="3" key="1">
    <citation type="submission" date="2015-07" db="EMBL/GenBank/DDBJ databases">
        <title>Genome Of Nitrogen-Fixing Cyanobacterium Nostoc piscinale CENA21 From Solimoes/Amazon River Floodplain Sediments And Comparative Genomics To Uncover Biosynthetic Natural Products Potential.</title>
        <authorList>
            <person name="Leao T.F."/>
            <person name="Leao P.N."/>
            <person name="Guimaraes P.I."/>
            <person name="de Melo A.G.C."/>
            <person name="Ramos R.T.J."/>
            <person name="Silva A."/>
            <person name="Fiore M.F."/>
            <person name="Schneider M.P.C."/>
        </authorList>
    </citation>
    <scope>NUCLEOTIDE SEQUENCE [LARGE SCALE GENOMIC DNA]</scope>
    <source>
        <strain evidence="3">CENA21</strain>
    </source>
</reference>
<reference evidence="2 3" key="2">
    <citation type="journal article" date="2016" name="Genome Announc.">
        <title>Draft Genome Sequence of the N2-Fixing Cyanobacterium Nostoc piscinale CENA21, Isolated from the Brazilian Amazon Floodplain.</title>
        <authorList>
            <person name="Leao T."/>
            <person name="Guimaraes P.I."/>
            <person name="de Melo A.G."/>
            <person name="Ramos R.T."/>
            <person name="Leao P.N."/>
            <person name="Silva A."/>
            <person name="Fiore M.F."/>
            <person name="Schneider M.P."/>
        </authorList>
    </citation>
    <scope>NUCLEOTIDE SEQUENCE [LARGE SCALE GENOMIC DNA]</scope>
    <source>
        <strain evidence="2 3">CENA21</strain>
    </source>
</reference>
<dbReference type="EMBL" id="CP012036">
    <property type="protein sequence ID" value="ALF54546.1"/>
    <property type="molecule type" value="Genomic_DNA"/>
</dbReference>
<dbReference type="OrthoDB" id="574580at2"/>
<evidence type="ECO:0000313" key="3">
    <source>
        <dbReference type="Proteomes" id="UP000062645"/>
    </source>
</evidence>
<feature type="region of interest" description="Disordered" evidence="1">
    <location>
        <begin position="1"/>
        <end position="58"/>
    </location>
</feature>
<dbReference type="STRING" id="224013.ACX27_19555"/>
<dbReference type="Pfam" id="PF19861">
    <property type="entry name" value="DUF6335"/>
    <property type="match status" value="1"/>
</dbReference>
<dbReference type="InterPro" id="IPR046298">
    <property type="entry name" value="DUF6335"/>
</dbReference>
<name>A0A0M4SYX3_9NOSO</name>
<dbReference type="Proteomes" id="UP000062645">
    <property type="component" value="Chromosome"/>
</dbReference>
<protein>
    <submittedName>
        <fullName evidence="2">Uncharacterized protein</fullName>
    </submittedName>
</protein>
<keyword evidence="3" id="KW-1185">Reference proteome</keyword>
<evidence type="ECO:0000256" key="1">
    <source>
        <dbReference type="SAM" id="MobiDB-lite"/>
    </source>
</evidence>
<proteinExistence type="predicted"/>
<dbReference type="RefSeq" id="WP_062295078.1">
    <property type="nucleotide sequence ID" value="NZ_CP012036.1"/>
</dbReference>
<dbReference type="KEGG" id="npz:ACX27_19555"/>
<dbReference type="AlphaFoldDB" id="A0A0M4SYX3"/>
<sequence length="127" mass="14445">MTEKNQHPEINSEDLPQEITESYGTGVKDLPGYNIGERSLDQSTPEYPDSPEVTSEDGYTYWQDTVGDEAVGGTVAVPEQDVTEEIEAAVGLEMDDRAFLRTNEILEQRDDRRWELDPKSSEDYQER</sequence>
<evidence type="ECO:0000313" key="2">
    <source>
        <dbReference type="EMBL" id="ALF54546.1"/>
    </source>
</evidence>
<dbReference type="PATRIC" id="fig|224013.5.peg.4672"/>
<gene>
    <name evidence="2" type="ORF">ACX27_19555</name>
</gene>
<accession>A0A0M4SYX3</accession>
<organism evidence="2 3">
    <name type="scientific">Nostoc piscinale CENA21</name>
    <dbReference type="NCBI Taxonomy" id="224013"/>
    <lineage>
        <taxon>Bacteria</taxon>
        <taxon>Bacillati</taxon>
        <taxon>Cyanobacteriota</taxon>
        <taxon>Cyanophyceae</taxon>
        <taxon>Nostocales</taxon>
        <taxon>Nostocaceae</taxon>
        <taxon>Nostoc</taxon>
    </lineage>
</organism>